<reference evidence="4" key="2">
    <citation type="submission" date="2025-08" db="UniProtKB">
        <authorList>
            <consortium name="RefSeq"/>
        </authorList>
    </citation>
    <scope>IDENTIFICATION</scope>
</reference>
<dbReference type="Pfam" id="PF03108">
    <property type="entry name" value="DBD_Tnp_Mut"/>
    <property type="match status" value="1"/>
</dbReference>
<evidence type="ECO:0000259" key="2">
    <source>
        <dbReference type="Pfam" id="PF10551"/>
    </source>
</evidence>
<reference evidence="3" key="1">
    <citation type="journal article" date="1997" name="Nucleic Acids Res.">
        <title>tRNAscan-SE: a program for improved detection of transfer RNA genes in genomic sequence.</title>
        <authorList>
            <person name="Lowe T.M."/>
            <person name="Eddy S.R."/>
        </authorList>
    </citation>
    <scope>NUCLEOTIDE SEQUENCE [LARGE SCALE GENOMIC DNA]</scope>
    <source>
        <strain evidence="3">r\B97-61/B2</strain>
    </source>
</reference>
<dbReference type="InterPro" id="IPR018289">
    <property type="entry name" value="MULE_transposase_dom"/>
</dbReference>
<evidence type="ECO:0000313" key="4">
    <source>
        <dbReference type="RefSeq" id="XP_017970363.1"/>
    </source>
</evidence>
<dbReference type="Proteomes" id="UP000694886">
    <property type="component" value="Chromosome 2"/>
</dbReference>
<accession>A0AB32VWX5</accession>
<gene>
    <name evidence="4" type="primary">LOC108660628</name>
</gene>
<dbReference type="KEGG" id="tcc:108660628"/>
<organism evidence="3 4">
    <name type="scientific">Theobroma cacao</name>
    <name type="common">Cacao</name>
    <name type="synonym">Cocoa</name>
    <dbReference type="NCBI Taxonomy" id="3641"/>
    <lineage>
        <taxon>Eukaryota</taxon>
        <taxon>Viridiplantae</taxon>
        <taxon>Streptophyta</taxon>
        <taxon>Embryophyta</taxon>
        <taxon>Tracheophyta</taxon>
        <taxon>Spermatophyta</taxon>
        <taxon>Magnoliopsida</taxon>
        <taxon>eudicotyledons</taxon>
        <taxon>Gunneridae</taxon>
        <taxon>Pentapetalae</taxon>
        <taxon>rosids</taxon>
        <taxon>malvids</taxon>
        <taxon>Malvales</taxon>
        <taxon>Malvaceae</taxon>
        <taxon>Byttnerioideae</taxon>
        <taxon>Theobroma</taxon>
    </lineage>
</organism>
<dbReference type="RefSeq" id="XP_017970363.1">
    <property type="nucleotide sequence ID" value="XM_018114874.1"/>
</dbReference>
<sequence>MFSSKVELKRALHMLVIKEKFAIKVKRSCKARYKVGCKDKACKYNVRATKLPDRGEYWKVQIFHKVHTCTVDGLQEWFPTMSTKMIGELMSHKIQANGVALRPKDLIYEMRVQWGFECLHVIAVATDEEERFKYCFWSYEACIRGFRDAMRPMVAIDATHLKGRFKGILFVIVCKDANECVYPVVFSIGHVEDKDSWMWFLSKLRDAHARQMSITVLIEFIRDMFQRWFHERYEELVQVTTPLSPWVTSKYNREAIEFCTDYYNKIVFVEGYSGSIMLVGHPSEWDIPPYVKQIVVVPPPWRGQAGRPRRRRIPSAGEDS</sequence>
<dbReference type="Gramene" id="Tc02v2_t012890.1">
    <property type="protein sequence ID" value="Tc02v2_p012890.1"/>
    <property type="gene ID" value="Tc02v2_g012890"/>
</dbReference>
<dbReference type="AlphaFoldDB" id="A0AB32VWX5"/>
<protein>
    <submittedName>
        <fullName evidence="4">Uncharacterized protein LOC108660628</fullName>
    </submittedName>
</protein>
<dbReference type="PANTHER" id="PTHR31973:SF195">
    <property type="entry name" value="MUDR FAMILY TRANSPOSASE"/>
    <property type="match status" value="1"/>
</dbReference>
<dbReference type="PANTHER" id="PTHR31973">
    <property type="entry name" value="POLYPROTEIN, PUTATIVE-RELATED"/>
    <property type="match status" value="1"/>
</dbReference>
<evidence type="ECO:0000259" key="1">
    <source>
        <dbReference type="Pfam" id="PF03108"/>
    </source>
</evidence>
<feature type="domain" description="MULE transposase" evidence="2">
    <location>
        <begin position="154"/>
        <end position="211"/>
    </location>
</feature>
<dbReference type="Pfam" id="PF10551">
    <property type="entry name" value="MULE"/>
    <property type="match status" value="1"/>
</dbReference>
<name>A0AB32VWX5_THECC</name>
<dbReference type="InterPro" id="IPR004332">
    <property type="entry name" value="Transposase_MuDR"/>
</dbReference>
<dbReference type="GeneID" id="108660628"/>
<proteinExistence type="predicted"/>
<feature type="domain" description="Transposase MuDR plant" evidence="1">
    <location>
        <begin position="2"/>
        <end position="55"/>
    </location>
</feature>
<evidence type="ECO:0000313" key="3">
    <source>
        <dbReference type="Proteomes" id="UP000694886"/>
    </source>
</evidence>